<evidence type="ECO:0000313" key="2">
    <source>
        <dbReference type="Proteomes" id="UP001472677"/>
    </source>
</evidence>
<proteinExistence type="predicted"/>
<gene>
    <name evidence="1" type="ORF">V6N12_018518</name>
</gene>
<comment type="caution">
    <text evidence="1">The sequence shown here is derived from an EMBL/GenBank/DDBJ whole genome shotgun (WGS) entry which is preliminary data.</text>
</comment>
<organism evidence="1 2">
    <name type="scientific">Hibiscus sabdariffa</name>
    <name type="common">roselle</name>
    <dbReference type="NCBI Taxonomy" id="183260"/>
    <lineage>
        <taxon>Eukaryota</taxon>
        <taxon>Viridiplantae</taxon>
        <taxon>Streptophyta</taxon>
        <taxon>Embryophyta</taxon>
        <taxon>Tracheophyta</taxon>
        <taxon>Spermatophyta</taxon>
        <taxon>Magnoliopsida</taxon>
        <taxon>eudicotyledons</taxon>
        <taxon>Gunneridae</taxon>
        <taxon>Pentapetalae</taxon>
        <taxon>rosids</taxon>
        <taxon>malvids</taxon>
        <taxon>Malvales</taxon>
        <taxon>Malvaceae</taxon>
        <taxon>Malvoideae</taxon>
        <taxon>Hibiscus</taxon>
    </lineage>
</organism>
<keyword evidence="2" id="KW-1185">Reference proteome</keyword>
<sequence length="218" mass="24535">MNAQNQYPKLSLKLIERVVDGDKLDILQNCAIGFCRHPYRLRDLAKEFRDAKCEGFTVMRIVGSLVLLMFVDMSMRKKVLDEHQLDKFQVDPRTLAHPSFERSRFQVESDWLIQIDEKIDLQIGDKVFPVRVVEMEEAVSPKCDCCCGIDVGSTGEDTDVTSSSGCKEVDELKIMISEVVATNSLNDTVVGDTFNDNIMDITVLAKSTIILTPDSSHL</sequence>
<accession>A0ABR2BYD2</accession>
<dbReference type="EMBL" id="JBBPBM010000075">
    <property type="protein sequence ID" value="KAK8512037.1"/>
    <property type="molecule type" value="Genomic_DNA"/>
</dbReference>
<evidence type="ECO:0000313" key="1">
    <source>
        <dbReference type="EMBL" id="KAK8512037.1"/>
    </source>
</evidence>
<protein>
    <submittedName>
        <fullName evidence="1">Uncharacterized protein</fullName>
    </submittedName>
</protein>
<name>A0ABR2BYD2_9ROSI</name>
<reference evidence="1 2" key="1">
    <citation type="journal article" date="2024" name="G3 (Bethesda)">
        <title>Genome assembly of Hibiscus sabdariffa L. provides insights into metabolisms of medicinal natural products.</title>
        <authorList>
            <person name="Kim T."/>
        </authorList>
    </citation>
    <scope>NUCLEOTIDE SEQUENCE [LARGE SCALE GENOMIC DNA]</scope>
    <source>
        <strain evidence="1">TK-2024</strain>
        <tissue evidence="1">Old leaves</tissue>
    </source>
</reference>
<dbReference type="Proteomes" id="UP001472677">
    <property type="component" value="Unassembled WGS sequence"/>
</dbReference>